<dbReference type="EMBL" id="JABFCS010000001">
    <property type="protein sequence ID" value="NNU42331.1"/>
    <property type="molecule type" value="Genomic_DNA"/>
</dbReference>
<dbReference type="AlphaFoldDB" id="A0A849KC37"/>
<dbReference type="PANTHER" id="PTHR47197:SF3">
    <property type="entry name" value="DIHYDRO-HEME D1 DEHYDROGENASE"/>
    <property type="match status" value="1"/>
</dbReference>
<accession>A0A849KC37</accession>
<organism evidence="2 3">
    <name type="scientific">Ramlibacter montanisoli</name>
    <dbReference type="NCBI Taxonomy" id="2732512"/>
    <lineage>
        <taxon>Bacteria</taxon>
        <taxon>Pseudomonadati</taxon>
        <taxon>Pseudomonadota</taxon>
        <taxon>Betaproteobacteria</taxon>
        <taxon>Burkholderiales</taxon>
        <taxon>Comamonadaceae</taxon>
        <taxon>Ramlibacter</taxon>
    </lineage>
</organism>
<dbReference type="InterPro" id="IPR011048">
    <property type="entry name" value="Haem_d1_sf"/>
</dbReference>
<dbReference type="Proteomes" id="UP000552954">
    <property type="component" value="Unassembled WGS sequence"/>
</dbReference>
<dbReference type="InterPro" id="IPR015943">
    <property type="entry name" value="WD40/YVTN_repeat-like_dom_sf"/>
</dbReference>
<reference evidence="2 3" key="1">
    <citation type="submission" date="2020-05" db="EMBL/GenBank/DDBJ databases">
        <authorList>
            <person name="Khan S.A."/>
            <person name="Jeon C.O."/>
            <person name="Chun B.H."/>
        </authorList>
    </citation>
    <scope>NUCLEOTIDE SEQUENCE [LARGE SCALE GENOMIC DNA]</scope>
    <source>
        <strain evidence="2 3">B156</strain>
    </source>
</reference>
<dbReference type="InterPro" id="IPR051200">
    <property type="entry name" value="Host-pathogen_enzymatic-act"/>
</dbReference>
<dbReference type="Pfam" id="PF02239">
    <property type="entry name" value="Cytochrom_D1"/>
    <property type="match status" value="1"/>
</dbReference>
<proteinExistence type="predicted"/>
<gene>
    <name evidence="2" type="ORF">HK415_02895</name>
</gene>
<dbReference type="Gene3D" id="2.130.10.10">
    <property type="entry name" value="YVTN repeat-like/Quinoprotein amine dehydrogenase"/>
    <property type="match status" value="2"/>
</dbReference>
<keyword evidence="1" id="KW-0732">Signal</keyword>
<feature type="signal peptide" evidence="1">
    <location>
        <begin position="1"/>
        <end position="25"/>
    </location>
</feature>
<keyword evidence="3" id="KW-1185">Reference proteome</keyword>
<sequence>MKLQRLPRALSAGACVALFVRLAAAADAPAATADADSDRRLVRNGVVVQFSARPVEKQARELMEGDIADVRFRISDEASGQPVRGVVPGAWMDMAHVMENRAGSDQKSCKDKVSLYLKGVVGMRPMLDLNSYFVVLMNNDASISVVDPLVTMGGVTSTFATTLLKRPGADWARHDNTRQLFVTMPKAGEVAVIETDNFKVTGNVAAGKDPVRIALQPDQRYLWIGNNAAEAKDSGVTVIDTASLKPAGFIATGAGHHEIAFTADSRHAFVSNRQDGTVSVIDVARRSKLKDIRTGTMPLSLDYSTLSRRLYVADGKDGVVTVIDTEKLAVAARVTAKPGLGPLKVTPDGRFALVVNTAENRVHVLDTASNALVQEVPIPAQPYQITYSKTFAFVRALGSERVSMINLSSLGKGKTATVQSFAAGATPPSMAGNLVIADSVAAAANEGTVFVVNPADGSTYYYMEGMNAPSSNYRVHGSSPRAVTVVDRSLKEVEPGVYAGRVRMPVPGKYDVAFMLNGPKLLHCFSMEAKANPLVARTLEPLAVEFDQRSRKAAAGAPLALRFKLIDPATRLAKAGIKDARVLYYLAPGRGRSEAPVKEIGDGVYEARVQLAQPGAYYVHVGVPSLDMGYGKLPYFTLMATPAAATRSAVPGKG</sequence>
<dbReference type="PANTHER" id="PTHR47197">
    <property type="entry name" value="PROTEIN NIRF"/>
    <property type="match status" value="1"/>
</dbReference>
<feature type="chain" id="PRO_5032685763" evidence="1">
    <location>
        <begin position="26"/>
        <end position="654"/>
    </location>
</feature>
<reference evidence="2 3" key="2">
    <citation type="submission" date="2020-06" db="EMBL/GenBank/DDBJ databases">
        <title>Ramlibacter rhizophilus sp. nov., isolated from rhizosphere soil of national flower Mugunghwa from South Korea.</title>
        <authorList>
            <person name="Zheng-Fei Y."/>
            <person name="Huan T."/>
        </authorList>
    </citation>
    <scope>NUCLEOTIDE SEQUENCE [LARGE SCALE GENOMIC DNA]</scope>
    <source>
        <strain evidence="2 3">B156</strain>
    </source>
</reference>
<evidence type="ECO:0000256" key="1">
    <source>
        <dbReference type="SAM" id="SignalP"/>
    </source>
</evidence>
<evidence type="ECO:0000313" key="2">
    <source>
        <dbReference type="EMBL" id="NNU42331.1"/>
    </source>
</evidence>
<dbReference type="SUPFAM" id="SSF51004">
    <property type="entry name" value="C-terminal (heme d1) domain of cytochrome cd1-nitrite reductase"/>
    <property type="match status" value="1"/>
</dbReference>
<comment type="caution">
    <text evidence="2">The sequence shown here is derived from an EMBL/GenBank/DDBJ whole genome shotgun (WGS) entry which is preliminary data.</text>
</comment>
<name>A0A849KC37_9BURK</name>
<protein>
    <submittedName>
        <fullName evidence="2">YncE family protein</fullName>
    </submittedName>
</protein>
<evidence type="ECO:0000313" key="3">
    <source>
        <dbReference type="Proteomes" id="UP000552954"/>
    </source>
</evidence>